<gene>
    <name evidence="3" type="primary">ftsH</name>
</gene>
<keyword evidence="3" id="KW-0131">Cell cycle</keyword>
<evidence type="ECO:0000256" key="2">
    <source>
        <dbReference type="SAM" id="Phobius"/>
    </source>
</evidence>
<geneLocation type="chloroplast" evidence="3"/>
<keyword evidence="3" id="KW-0132">Cell division</keyword>
<dbReference type="InterPro" id="IPR050168">
    <property type="entry name" value="AAA_ATPase_domain"/>
</dbReference>
<evidence type="ECO:0000256" key="1">
    <source>
        <dbReference type="SAM" id="MobiDB-lite"/>
    </source>
</evidence>
<feature type="region of interest" description="Disordered" evidence="1">
    <location>
        <begin position="2568"/>
        <end position="2621"/>
    </location>
</feature>
<keyword evidence="2" id="KW-0812">Transmembrane</keyword>
<feature type="transmembrane region" description="Helical" evidence="2">
    <location>
        <begin position="1685"/>
        <end position="1706"/>
    </location>
</feature>
<name>A0A0S2IC80_9CHLO</name>
<reference evidence="3" key="1">
    <citation type="journal article" date="2015" name="BMC Evol. Biol.">
        <title>Chloroplast phylogenomic analysis of chlorophyte green algae identifies a novel lineage sister to the Sphaeropleales (Chlorophyceae).</title>
        <authorList>
            <person name="Lemieux C."/>
            <person name="Vincent A.T."/>
            <person name="Labarre A."/>
            <person name="Otis C."/>
            <person name="Turmel M."/>
        </authorList>
    </citation>
    <scope>NUCLEOTIDE SEQUENCE</scope>
</reference>
<dbReference type="Gene3D" id="3.40.50.300">
    <property type="entry name" value="P-loop containing nucleotide triphosphate hydrolases"/>
    <property type="match status" value="1"/>
</dbReference>
<keyword evidence="2" id="KW-1133">Transmembrane helix</keyword>
<protein>
    <submittedName>
        <fullName evidence="3">Cell division protein</fullName>
    </submittedName>
</protein>
<proteinExistence type="predicted"/>
<evidence type="ECO:0000313" key="3">
    <source>
        <dbReference type="EMBL" id="ALO21166.1"/>
    </source>
</evidence>
<dbReference type="PANTHER" id="PTHR23077">
    <property type="entry name" value="AAA-FAMILY ATPASE"/>
    <property type="match status" value="1"/>
</dbReference>
<dbReference type="EMBL" id="KT624933">
    <property type="protein sequence ID" value="ALO21166.1"/>
    <property type="molecule type" value="Genomic_DNA"/>
</dbReference>
<dbReference type="SUPFAM" id="SSF52540">
    <property type="entry name" value="P-loop containing nucleoside triphosphate hydrolases"/>
    <property type="match status" value="1"/>
</dbReference>
<accession>A0A0S2IC80</accession>
<organism evidence="3">
    <name type="scientific">Chlamydomonas peterfii</name>
    <dbReference type="NCBI Taxonomy" id="28462"/>
    <lineage>
        <taxon>Eukaryota</taxon>
        <taxon>Viridiplantae</taxon>
        <taxon>Chlorophyta</taxon>
        <taxon>core chlorophytes</taxon>
        <taxon>Chlorophyceae</taxon>
        <taxon>CS clade</taxon>
        <taxon>Chlamydomonadales</taxon>
        <taxon>Chlamydomonadaceae</taxon>
        <taxon>Chlamydomonas</taxon>
    </lineage>
</organism>
<dbReference type="InterPro" id="IPR027417">
    <property type="entry name" value="P-loop_NTPase"/>
</dbReference>
<feature type="compositionally biased region" description="Polar residues" evidence="1">
    <location>
        <begin position="2569"/>
        <end position="2614"/>
    </location>
</feature>
<dbReference type="GO" id="GO:0051301">
    <property type="term" value="P:cell division"/>
    <property type="evidence" value="ECO:0007669"/>
    <property type="project" value="UniProtKB-KW"/>
</dbReference>
<dbReference type="GO" id="GO:0016887">
    <property type="term" value="F:ATP hydrolysis activity"/>
    <property type="evidence" value="ECO:0007669"/>
    <property type="project" value="TreeGrafter"/>
</dbReference>
<feature type="transmembrane region" description="Helical" evidence="2">
    <location>
        <begin position="1718"/>
        <end position="1736"/>
    </location>
</feature>
<keyword evidence="3" id="KW-0150">Chloroplast</keyword>
<dbReference type="PANTHER" id="PTHR23077:SF117">
    <property type="entry name" value="AAA+ ATPASE DOMAIN-CONTAINING PROTEIN"/>
    <property type="match status" value="1"/>
</dbReference>
<keyword evidence="2" id="KW-0472">Membrane</keyword>
<sequence>MFIYKKDTIKKPFFLSKPYFGLLQIRTEGYRNKNINVFYGLAGYITTGDSPLKAPLRLNFLDSRNPKNQLRCQNTGSGAFNLLANMPDYGFNFFIYKKIKNPGILYYSRYNSYTSQPRPKGMLTPLNLLRPAINHLQTPALAQTNKYKSVLYRPFNMEIIQKLLLDMPTSIATNNPIVESGPTAYAGLLGNQNQYYAKDDLLNYQPNTEKTKTLLRFRLKNKANIGAKASKIKWPELGKPSSTTLRVAGTNPNIAGYVKAGRSRTEIASGYKKQTPETHKVLCPSGVITRHNPYTQTYKTYNLFQSIIVSFLMPSASKYTSNGVSELSLQTEPLYGGAAFSFLRKQNSKNTASGLEAFLAIQNQPQKNTKCPPFGHKGIKLHRKAGRSSSAFFDGLAFYSRNASYWLLPLIGLFTVMVPKAAYTPNTPSMPLWSRCSFAATEKKEKSFDSASAVKKNPTGQTNYYISGNTSNVPSDSIIRRIENRGYGSAVENFKTLPGQQSYNNSYFNQLYKVLVGFPDIINVWPEALQLNSISRQTSLFSSPPKGHTSFKNLLSSEGPVNLTPEKEPFILNSAAKLHLAVNGLDYGPAGQNTWLLASGHETGTKPGKNFKFTENTESDFYKEPAITAPLDFAFKTTRPEAYYALRAFKHKVVFTYGPAGYKNVLTFLNNFIYRLNWETLTTPPEKTDYSGAVSMPFGPGFLLNSTDGSLKANVTLYTNNLGTKFLRYKKTASGLFGTNRPEAYQLESVDSLWAKIVQYGLDVFLQSKQYALYNAQPAKTFNKLISGQAVFNITNTVLLNQKPITAFSMAEGLTPPQKRFKSFFGLFTLEPTLLEKNSGHINKTLWKKKKKLPALNFLRPAIKNLKTPLLGGHKKAGFIKLHNTATPAIGTTSFTAPPEKLYVRLRPKKDTGTSLSTISLLSSRPQTVTAELEKYHGSNSLFKTPAVNVSGAFNNIKFVLATLRNKLNNFVKLNNYNTIQLRRTILANYLPNADKKLIGPPAIKHFLHSQDKKTKKINKYKPFISQNSMPIVLQNQKFFILKPFLYGYAGKNLSLCRNWTSHKLYGGGVLNKEVFSTDSGFEKLQELNKYKKDMQKKRKAKKQRFEARRKTKRRRFYPRPNWLRLRLGLYSYAGFDKTGTTTALNFLRFYGGASAKNLKTPDLQYKTSVKPKYTLPVTEINHRKMPFLYSYYLNNYIQTLAKANFFGVNVSGAFKLTDSTVAFNNLLRSRFVKRNKADTYKMAGNITTYNTLLYNLWLANKKNGSSLAGKPFVKNFRLIYNSRMPYGRGAKVNVLQPEMLGTTSKKSLINFKKTANYASFEDKSKTPQPGNIQKKENINNFPKDFWIWLYNLTSTNQLTKQIYVNNILNLFTAEPEIPIVYGKSILQKNNLVLRTAGGHNVDSRPEAYKNVLGNKTLSSLAHRSGEQAKVDPIRILFNSREKSFRNRKLFLTPKSVNLNSGVALKSPDVLVKNGNMPFGRVKWSLNQTNLWASTNQRVNFWSTQKLRRQSQNNKTKYIEKTFKQYLTNLFTNLKLKAFFVSSNRLETKKEDNNILPVNSNRLKNHKLSISQKMHQKQVKLSYITSGNTALKKLKVNLTENPKGFLTKPEFFWFENSNFGSVAGSRAVPKNALSILTGQPKIFNSFLPDAALKNLRTRLSFFKTPLPNKALSEQQILNTQTVNSYWPITIFALLFHFSALISLISISQIRCFIKFHLILVYKLSGIAGNLYLQLIYKNLKVLTKVILPTTFDVNRLSRNRISAFSAPVTATPFNGGFTQPNKSFGRVFFRDKKNNSRNLNLTGKPKKAFLNFLRPAIKNLKPYSKVIFKKDRDGFTAEKIKASYKNYNTPEGHTQPDNSFFTAGQANFTSKYGVFKISKKDKAVDGPKKAYKLSNFLITFLLFFIKKQSYGKSSGALNTYVSNPAELYSAGQNLIRLRRMPLSDLYKSLKKLDKNEIRPAGPIDSFFVFLYSFLYISKNVSVTLNYEVISTLKKRTYDTTLQIVDSFESFLRLIYGFFEKPAELTMDWIAYAFLVEWSSDLLTFTPENKDKQNWLAFAKFSRQVQPFVYGGAGIFWISGLASKTPAFINNVILRSQTRWGLGPTFLLSTVVGQFLYKRLLYLNDMFIEILNRPDTDLMNRQKKGTLFWDIWSDILIKAADQYNINIPSLYGGAGNIKEEQNLLIDKLLYSTTSGASNFEKPNFETATGLVIAKTTYGVTADYIQKKGVFTSKNQAVNQTSTANSFFKPENLLGLSRSDKHKFGRALIDWQYNPKYCGYAYRKNFLSGVKDLPEGLYGGLDLFTSKKIKSAAELLTWNPPAMVTSQKSLKAPFITEFVTYQSKETDLFLDYHPPKSFKFTVESQLTTSARKRTGLSIQYYNLVQQPIGLLVCQIYAGIFRKQISKNILVIGSKTNTSAEPADLRIQKTLLIQALAGETEIQMITDNAQRYAIVNRGFAVGIKLLKEVFESLALNTPCLFLLEDIHLIGERRPLLIDNSLAGLGDEMSKSTEIAFGAQRNGDAVHEKNQVLYQYNRHGITHYQKPFKGDFSLSIPTNHFAFDLFSPRSGKQRNSNVNDASQTPINPLSYATLSDQQSPNFNTEGSNAKSQQTTSHGNAGEKSLHKKRNYYSSAESFLQQSGQKKLLYGGAAPPSTSPFAVLLLKEQKKLKPKKIVKELPWVGLPSEQFALLPRVSYSVRAKVSALADLSFSNMSAKFDMITDLLVIIDSVRGNRGFVVFATTHLPHILDPALRRPGRLDETISIPTLSNLWNRWEFIKVPQPLIYGYDVAGNITRSGFKKFTSKFDAVKPNFVNTAYGEAGQDFIYGLAGNNFVVGQSPNGTLDSLDFLNLDILPSLSGSKTALSAKEKNQKLFASKNDVKTYTGKPIPIALQPDAASLPSYALTNRPHTDLITSLQQRRETPANSKTRSTWTNTAYYQMGRKFIRNWILLPFLPVQNSGKNRKHNGIKSKNAGMCTIWNLFNFSPLYNNHSYTDIASTLLTENIEYLSTEIQYKSIYSATHIIQNTLIGLISGKFCELFAFQTMPMLGLYNFGDKNINNKNTRLRQKPSAVIDFYSSAGVNQYKQNTTNGSSTLTAGCSLAALKTNLVGKLGKKHCSITLYGIDQTWRAAMTLAISFVQKRYLYHKNLIVPKLLNFLNYSSLEEAPSPPSSNILIPAKRYESYKKVLKENIELNLYNNPPFGGSSQVLSTKIEKHLKQSYIKSIYTANLKSKANRSTAVIPNNGFTADAASLSLRPETKQTQLSRENSRFLETIPNQYGGAGFIQTPNISWYYENKLLKRHKNYLKNQWWNGQLIEHNAETLFLSDIDWRYTFYYGTSSGKSSVRTPKDILLDFPDSDQHYNPKHRRWLLNAGYWSSWFDLDRKLQTDILNHFIFECFITSYTILNRNRELLDYSVTKYMQKGLIKEINMIGLISRLSGVAVYGPLD</sequence>
<keyword evidence="3" id="KW-0934">Plastid</keyword>